<keyword evidence="5" id="KW-1185">Reference proteome</keyword>
<organism evidence="4 5">
    <name type="scientific">Colletotrichum chlorophyti</name>
    <dbReference type="NCBI Taxonomy" id="708187"/>
    <lineage>
        <taxon>Eukaryota</taxon>
        <taxon>Fungi</taxon>
        <taxon>Dikarya</taxon>
        <taxon>Ascomycota</taxon>
        <taxon>Pezizomycotina</taxon>
        <taxon>Sordariomycetes</taxon>
        <taxon>Hypocreomycetidae</taxon>
        <taxon>Glomerellales</taxon>
        <taxon>Glomerellaceae</taxon>
        <taxon>Colletotrichum</taxon>
    </lineage>
</organism>
<sequence>MSSTTLQDLALPGGSIIAVTGANGFIASHVADRLLSIGYLVWCTVRSPSKTRWLASNFDRAYGPRRFSLYVVPDVTKEGAFDKVVDSSDGLIHPIAITSLNPDPSHSVPQNIALTLSLARSASRSPSLKRLVYTSSSGAAASPIPGEPYVVTSETYNEKAVAVAYSGKGARRHGGRLHHLLSRQDEGQAGTLGVARRREALSFVLNSVVPNAALGKVLSPEHQGFPTAVGIVKSTWQGNMTSEIITIMVLQHRRHRPRSHRALLVPDVRSERPVAYAEPFNVNDLLAVFRKIHSDRPFPADFPSLARDKGMIVNERVTELLKRLKGGGWTTLKDSFAPLVEQYAAAERVSQQ</sequence>
<dbReference type="Pfam" id="PF01370">
    <property type="entry name" value="Epimerase"/>
    <property type="match status" value="1"/>
</dbReference>
<gene>
    <name evidence="4" type="ORF">CCHL11_05706</name>
</gene>
<dbReference type="Proteomes" id="UP000186583">
    <property type="component" value="Unassembled WGS sequence"/>
</dbReference>
<evidence type="ECO:0000256" key="1">
    <source>
        <dbReference type="ARBA" id="ARBA00023002"/>
    </source>
</evidence>
<evidence type="ECO:0000313" key="4">
    <source>
        <dbReference type="EMBL" id="OLN87627.1"/>
    </source>
</evidence>
<dbReference type="AlphaFoldDB" id="A0A1Q8RTG9"/>
<feature type="domain" description="NAD-dependent epimerase/dehydratase" evidence="3">
    <location>
        <begin position="17"/>
        <end position="152"/>
    </location>
</feature>
<accession>A0A1Q8RTG9</accession>
<dbReference type="GO" id="GO:0016616">
    <property type="term" value="F:oxidoreductase activity, acting on the CH-OH group of donors, NAD or NADP as acceptor"/>
    <property type="evidence" value="ECO:0007669"/>
    <property type="project" value="TreeGrafter"/>
</dbReference>
<dbReference type="PANTHER" id="PTHR10366">
    <property type="entry name" value="NAD DEPENDENT EPIMERASE/DEHYDRATASE"/>
    <property type="match status" value="1"/>
</dbReference>
<evidence type="ECO:0000259" key="3">
    <source>
        <dbReference type="Pfam" id="PF01370"/>
    </source>
</evidence>
<evidence type="ECO:0000256" key="2">
    <source>
        <dbReference type="ARBA" id="ARBA00023445"/>
    </source>
</evidence>
<reference evidence="4 5" key="1">
    <citation type="submission" date="2016-11" db="EMBL/GenBank/DDBJ databases">
        <title>Draft Genome Assembly of Colletotrichum chlorophyti a pathogen of herbaceous plants.</title>
        <authorList>
            <person name="Gan P."/>
            <person name="Narusaka M."/>
            <person name="Tsushima A."/>
            <person name="Narusaka Y."/>
            <person name="Takano Y."/>
            <person name="Shirasu K."/>
        </authorList>
    </citation>
    <scope>NUCLEOTIDE SEQUENCE [LARGE SCALE GENOMIC DNA]</scope>
    <source>
        <strain evidence="4 5">NTL11</strain>
    </source>
</reference>
<evidence type="ECO:0000313" key="5">
    <source>
        <dbReference type="Proteomes" id="UP000186583"/>
    </source>
</evidence>
<dbReference type="STRING" id="708187.A0A1Q8RTG9"/>
<dbReference type="SUPFAM" id="SSF51735">
    <property type="entry name" value="NAD(P)-binding Rossmann-fold domains"/>
    <property type="match status" value="1"/>
</dbReference>
<dbReference type="PANTHER" id="PTHR10366:SF562">
    <property type="entry name" value="ALDEHYDE REDUCTASE II (AFU_ORTHOLOGUE AFUA_1G11360)"/>
    <property type="match status" value="1"/>
</dbReference>
<comment type="similarity">
    <text evidence="2">Belongs to the NAD(P)-dependent epimerase/dehydratase family. Dihydroflavonol-4-reductase subfamily.</text>
</comment>
<dbReference type="Gene3D" id="3.40.50.720">
    <property type="entry name" value="NAD(P)-binding Rossmann-like Domain"/>
    <property type="match status" value="1"/>
</dbReference>
<dbReference type="OrthoDB" id="2735536at2759"/>
<proteinExistence type="inferred from homology"/>
<dbReference type="InterPro" id="IPR036291">
    <property type="entry name" value="NAD(P)-bd_dom_sf"/>
</dbReference>
<dbReference type="InterPro" id="IPR001509">
    <property type="entry name" value="Epimerase_deHydtase"/>
</dbReference>
<name>A0A1Q8RTG9_9PEZI</name>
<comment type="caution">
    <text evidence="4">The sequence shown here is derived from an EMBL/GenBank/DDBJ whole genome shotgun (WGS) entry which is preliminary data.</text>
</comment>
<dbReference type="InterPro" id="IPR050425">
    <property type="entry name" value="NAD(P)_dehydrat-like"/>
</dbReference>
<protein>
    <submittedName>
        <fullName evidence="4">Aldehyde reductase 2-like protein 3</fullName>
    </submittedName>
</protein>
<dbReference type="EMBL" id="MPGH01000089">
    <property type="protein sequence ID" value="OLN87627.1"/>
    <property type="molecule type" value="Genomic_DNA"/>
</dbReference>
<keyword evidence="1" id="KW-0560">Oxidoreductase</keyword>